<feature type="domain" description="Cadherin" evidence="23">
    <location>
        <begin position="672"/>
        <end position="777"/>
    </location>
</feature>
<dbReference type="SUPFAM" id="SSF49313">
    <property type="entry name" value="Cadherin-like"/>
    <property type="match status" value="1"/>
</dbReference>
<dbReference type="SMART" id="SM00303">
    <property type="entry name" value="GPS"/>
    <property type="match status" value="1"/>
</dbReference>
<name>A0ABM1A515_APLCA</name>
<dbReference type="SMART" id="SM00179">
    <property type="entry name" value="EGF_CA"/>
    <property type="match status" value="1"/>
</dbReference>
<dbReference type="InterPro" id="IPR000832">
    <property type="entry name" value="GPCR_2_secretin-like"/>
</dbReference>
<evidence type="ECO:0000259" key="19">
    <source>
        <dbReference type="PROSITE" id="PS50026"/>
    </source>
</evidence>
<evidence type="ECO:0000256" key="13">
    <source>
        <dbReference type="ARBA" id="ARBA00023292"/>
    </source>
</evidence>
<keyword evidence="7 17" id="KW-1133">Transmembrane helix</keyword>
<keyword evidence="5 18" id="KW-0732">Signal</keyword>
<keyword evidence="25" id="KW-1185">Reference proteome</keyword>
<dbReference type="InterPro" id="IPR007110">
    <property type="entry name" value="Ig-like_dom"/>
</dbReference>
<dbReference type="PRINTS" id="PR01694">
    <property type="entry name" value="BAIPRECURSOR"/>
</dbReference>
<feature type="domain" description="EGF-like" evidence="19">
    <location>
        <begin position="186"/>
        <end position="222"/>
    </location>
</feature>
<dbReference type="InterPro" id="IPR001879">
    <property type="entry name" value="GPCR_2_extracellular_dom"/>
</dbReference>
<dbReference type="CDD" id="cd11304">
    <property type="entry name" value="Cadherin_repeat"/>
    <property type="match status" value="2"/>
</dbReference>
<dbReference type="SUPFAM" id="SSF48726">
    <property type="entry name" value="Immunoglobulin"/>
    <property type="match status" value="1"/>
</dbReference>
<feature type="transmembrane region" description="Helical" evidence="17">
    <location>
        <begin position="1853"/>
        <end position="1877"/>
    </location>
</feature>
<dbReference type="Gene3D" id="2.60.40.10">
    <property type="entry name" value="Immunoglobulins"/>
    <property type="match status" value="1"/>
</dbReference>
<dbReference type="Gene3D" id="2.60.40.60">
    <property type="entry name" value="Cadherins"/>
    <property type="match status" value="2"/>
</dbReference>
<evidence type="ECO:0000256" key="17">
    <source>
        <dbReference type="SAM" id="Phobius"/>
    </source>
</evidence>
<feature type="domain" description="G-protein coupled receptors family 2 profile 2" evidence="22">
    <location>
        <begin position="1787"/>
        <end position="2027"/>
    </location>
</feature>
<feature type="transmembrane region" description="Helical" evidence="17">
    <location>
        <begin position="1889"/>
        <end position="1911"/>
    </location>
</feature>
<feature type="transmembrane region" description="Helical" evidence="17">
    <location>
        <begin position="1822"/>
        <end position="1841"/>
    </location>
</feature>
<dbReference type="Pfam" id="PF00008">
    <property type="entry name" value="EGF"/>
    <property type="match status" value="1"/>
</dbReference>
<dbReference type="PROSITE" id="PS50268">
    <property type="entry name" value="CADHERIN_2"/>
    <property type="match status" value="1"/>
</dbReference>
<dbReference type="Gene3D" id="2.10.25.10">
    <property type="entry name" value="Laminin"/>
    <property type="match status" value="1"/>
</dbReference>
<evidence type="ECO:0000256" key="9">
    <source>
        <dbReference type="ARBA" id="ARBA00023136"/>
    </source>
</evidence>
<feature type="region of interest" description="Disordered" evidence="16">
    <location>
        <begin position="2094"/>
        <end position="2125"/>
    </location>
</feature>
<dbReference type="InterPro" id="IPR013783">
    <property type="entry name" value="Ig-like_fold"/>
</dbReference>
<feature type="transmembrane region" description="Helical" evidence="17">
    <location>
        <begin position="1931"/>
        <end position="1954"/>
    </location>
</feature>
<evidence type="ECO:0000256" key="18">
    <source>
        <dbReference type="SAM" id="SignalP"/>
    </source>
</evidence>
<dbReference type="Gene3D" id="1.20.1070.10">
    <property type="entry name" value="Rhodopsin 7-helix transmembrane proteins"/>
    <property type="match status" value="1"/>
</dbReference>
<feature type="domain" description="Ig-like" evidence="24">
    <location>
        <begin position="1189"/>
        <end position="1300"/>
    </location>
</feature>
<dbReference type="Pfam" id="PF01825">
    <property type="entry name" value="GPS"/>
    <property type="match status" value="1"/>
</dbReference>
<dbReference type="SMART" id="SM00409">
    <property type="entry name" value="IG"/>
    <property type="match status" value="3"/>
</dbReference>
<evidence type="ECO:0000259" key="24">
    <source>
        <dbReference type="PROSITE" id="PS50835"/>
    </source>
</evidence>
<evidence type="ECO:0000256" key="6">
    <source>
        <dbReference type="ARBA" id="ARBA00022737"/>
    </source>
</evidence>
<protein>
    <submittedName>
        <fullName evidence="26">Uncharacterized protein LOC101848765</fullName>
    </submittedName>
</protein>
<evidence type="ECO:0000259" key="22">
    <source>
        <dbReference type="PROSITE" id="PS50261"/>
    </source>
</evidence>
<dbReference type="PROSITE" id="PS50221">
    <property type="entry name" value="GAIN_B"/>
    <property type="match status" value="1"/>
</dbReference>
<dbReference type="InterPro" id="IPR046338">
    <property type="entry name" value="GAIN_dom_sf"/>
</dbReference>
<keyword evidence="10 15" id="KW-1015">Disulfide bond</keyword>
<evidence type="ECO:0000313" key="26">
    <source>
        <dbReference type="RefSeq" id="XP_012940963.1"/>
    </source>
</evidence>
<keyword evidence="12" id="KW-0807">Transducer</keyword>
<sequence length="2204" mass="242488">MSDERPGRKWRRVSSRLLVVTIWALTVSSTTAQSDLGPTAPSDPSLSPTDATLPPYNTSLFPYGRPSLDLICPNGVQGEKYLLTVELYNIPITTVQLLSATLYAGQTILAQCKPLCSIARDDLRGVLSFIYGTLTTAAQTNSAFQTRVTIPSSVIEDGSLRVKWKVDGGNSVINGDSSCDVKFVSSLDDCSDNPCLNGGSCQQDSNGFSCSCLPGFFGTRCTAGDYQFQCQANQIDVTFQNPNNPNGDCTTKVLPCFVARGSSQPAEIQNYTQVFSDETSSLSVSVSVSGSDMVFQICVAQSTQEGNYSNIYDVHPYKSGSENLADFRVTLVVRVKFGGTFPPRFNAAFYQVNLSENTSKGRTLVHVNVSSTQTCDQDCIQIVDPDPDDSRVGYLSIRVDVSGSQSEIAFRNETVPGVSLGYFYVAERLTPALHYFVVTAVDGEFLSSTATVVFNVTDEPDPVECTRARIDTEIPPDVAGQITSLSCKDPDRPNNTSALSFSLSGELAAFFSISDSGVISVDRPLNSVLRLKSPTIITLRAKVEKRTDDGSLPLYVPITFIVFGLQEPFNCTFSTTTPDGPWGPGTNFSISVTCNSNLQTQQIRVFPSARIDQVFPKRDFRQINSSRVDVVFSMELFMAFIYQVAIQVSSPRAGLNITKSISIPVFNAPVFQNSSSVISVSERAALGSIVHEIKASSENLTSVLEFSVIEADDAYYSAFILEKYGTLFVRKDDSVNLSLFIGVRIQMKVQVRDQTTNLTATKNFLINIVDETDPPSCTWQSRYGDITWRETLLINVSSYVPIGSVLGQLNCVQSDAKQALSFSYTTASPVELHVSNSGQVILKTFIRFDNISVLLLVSDGVNQVTFNLNILVIASPPQPLLSVDTIGDEWVIANYSLDFDYDWIDLAQTSGVLKSLKLQCKVSKNALQQDDMLNWDAESDVGLRSSRAVVELLSPGQNYTCKLMASGLYGMTVSEAVNITTLEKPSVIISSNRGSTVLDTDTVQLTCVLDNRRWDQLGYIWNGGGRSAVGRKRTLDLLFRAVNSSVVYTYECLVSYSQYSDITSAVYRFTVRSAKSNTYFYKAGFVLKMESLSWYPDLALDSSPIFSVLKSSLVLRINALMQTRSQFYSCVVGDFKSGSVVANLTLSEIVDQRGQTTDVVQYLQEQVSAGALARAGTFCCADTLEGLKTHVQTTPPYNGSVPQGSRVTLLCHFVAYTSGDVTEEVEWLWEGKTMDTANIPKLEARTEKLHLQGYTFDPTVFAYYYKLSLVIDDFQQRQTGGYACGLHLRSGRLNLEKNLTVSVERRNYVPEATARLRPYSPFLEIGRSLVMNCTATYAQYLELVDDTGKILGDTYVQTQPSVAIFYLQEVVRNMTVVCKARNNLELEVESNAVQVTVFTNGSKRDMCRATTERGVFWNVTFVGHSLVTHCARGFLGLASRFCNPNKTWGPIDFSNCQLVALETIRELVDSLSEGTESETLEDIVTRLWDISEYEYFPKHAGEVVQTVDILSDLGETLKYRKDLVLKTEYLKKLADVTDKLLSADEVDWPSTMEPDSDEEQAISQAALQYGEGKHVTSAKLLVAMDDLSDVSMRRNDLTNGVIITKNNFVIRQNVAFEDIIFPDEGENVTYEDWVRNSGTGVFLSKEAFAQTKKQVKFTVIAYKDLTEQFRNNTYLKERYEANGKAELIEDTAINSNVVTFSLDADLETLSPPLELRFSLLNIANEEEPNCAFLDPSESGPVGLWSSEGCVRSMQKDGFVVCQCDHLTNFAILMSPYGESPSGHHEILSIISYVGCGLSILCLLITLIVHATLWRYVKSDRTILHVHLSICLILAYVAFLAGVDRTENEIACTVVAAVLHFLFLAVFFIMLAEGIEILVFVKVVFEKGSLLWRLLLVAYGIPVVIVGVSLGVTKTDGYGNENFCWLSVDDGLLWAFVGPALAVLLTNFIIAGLVVHTLLNTATMLTKGVKMRTRSVVKALCILSPLLGLTWVFGAMSVNEDLVVFQYIFGILNSLQGLLIFLFHCVFCHQIRDGYNAVKRKYRARSFDSGQKLASSSNKFYSDSESGSGLGSKANLKKDTAAAVHNSDYSLCNPALESDGSTGRSAATTSEYGSSAASERPQNAASVVVPSGEYDTLDNLDRLRRVYDNVGAVNPRNYQAMSTRLSTGSSNGSLGPSAGSSTEIAYPRGRLTSNEMGEEMHSTNW</sequence>
<comment type="caution">
    <text evidence="15">Lacks conserved residue(s) required for the propagation of feature annotation.</text>
</comment>
<keyword evidence="9 17" id="KW-0472">Membrane</keyword>
<dbReference type="CDD" id="cd15040">
    <property type="entry name" value="7tmB2_Adhesion"/>
    <property type="match status" value="1"/>
</dbReference>
<keyword evidence="4 17" id="KW-0812">Transmembrane</keyword>
<reference evidence="26" key="1">
    <citation type="submission" date="2025-08" db="UniProtKB">
        <authorList>
            <consortium name="RefSeq"/>
        </authorList>
    </citation>
    <scope>IDENTIFICATION</scope>
</reference>
<feature type="compositionally biased region" description="Polar residues" evidence="16">
    <location>
        <begin position="2164"/>
        <end position="2182"/>
    </location>
</feature>
<evidence type="ECO:0000256" key="8">
    <source>
        <dbReference type="ARBA" id="ARBA00023040"/>
    </source>
</evidence>
<dbReference type="InterPro" id="IPR000742">
    <property type="entry name" value="EGF"/>
</dbReference>
<evidence type="ECO:0000256" key="3">
    <source>
        <dbReference type="ARBA" id="ARBA00022475"/>
    </source>
</evidence>
<feature type="domain" description="G-protein coupled receptors family 2 profile 1" evidence="21">
    <location>
        <begin position="1377"/>
        <end position="1460"/>
    </location>
</feature>
<dbReference type="PRINTS" id="PR00249">
    <property type="entry name" value="GPCRSECRETIN"/>
</dbReference>
<dbReference type="InterPro" id="IPR036179">
    <property type="entry name" value="Ig-like_dom_sf"/>
</dbReference>
<evidence type="ECO:0000256" key="16">
    <source>
        <dbReference type="SAM" id="MobiDB-lite"/>
    </source>
</evidence>
<evidence type="ECO:0000256" key="7">
    <source>
        <dbReference type="ARBA" id="ARBA00022989"/>
    </source>
</evidence>
<dbReference type="RefSeq" id="XP_012940963.1">
    <property type="nucleotide sequence ID" value="XM_013085509.2"/>
</dbReference>
<keyword evidence="8" id="KW-0297">G-protein coupled receptor</keyword>
<keyword evidence="15" id="KW-0245">EGF-like domain</keyword>
<dbReference type="InterPro" id="IPR002126">
    <property type="entry name" value="Cadherin-like_dom"/>
</dbReference>
<dbReference type="SMART" id="SM00008">
    <property type="entry name" value="HormR"/>
    <property type="match status" value="1"/>
</dbReference>
<evidence type="ECO:0000256" key="14">
    <source>
        <dbReference type="PROSITE-ProRule" id="PRU00043"/>
    </source>
</evidence>
<evidence type="ECO:0000259" key="23">
    <source>
        <dbReference type="PROSITE" id="PS50268"/>
    </source>
</evidence>
<dbReference type="InterPro" id="IPR036445">
    <property type="entry name" value="GPCR_2_extracell_dom_sf"/>
</dbReference>
<dbReference type="CDD" id="cd00054">
    <property type="entry name" value="EGF_CA"/>
    <property type="match status" value="1"/>
</dbReference>
<dbReference type="InterPro" id="IPR015919">
    <property type="entry name" value="Cadherin-like_sf"/>
</dbReference>
<feature type="transmembrane region" description="Helical" evidence="17">
    <location>
        <begin position="1975"/>
        <end position="1997"/>
    </location>
</feature>
<feature type="domain" description="Ig-like" evidence="24">
    <location>
        <begin position="985"/>
        <end position="1063"/>
    </location>
</feature>
<dbReference type="PROSITE" id="PS50261">
    <property type="entry name" value="G_PROTEIN_RECEP_F2_4"/>
    <property type="match status" value="1"/>
</dbReference>
<dbReference type="SMART" id="SM00181">
    <property type="entry name" value="EGF"/>
    <property type="match status" value="1"/>
</dbReference>
<dbReference type="InterPro" id="IPR017981">
    <property type="entry name" value="GPCR_2-like_7TM"/>
</dbReference>
<proteinExistence type="inferred from homology"/>
<evidence type="ECO:0000256" key="1">
    <source>
        <dbReference type="ARBA" id="ARBA00004651"/>
    </source>
</evidence>
<dbReference type="GeneID" id="101848765"/>
<evidence type="ECO:0000256" key="4">
    <source>
        <dbReference type="ARBA" id="ARBA00022692"/>
    </source>
</evidence>
<dbReference type="InterPro" id="IPR057244">
    <property type="entry name" value="GAIN_B"/>
</dbReference>
<dbReference type="InterPro" id="IPR008077">
    <property type="entry name" value="GPCR_2_brain_angio_inhib"/>
</dbReference>
<comment type="subcellular location">
    <subcellularLocation>
        <location evidence="1">Cell membrane</location>
        <topology evidence="1">Multi-pass membrane protein</topology>
    </subcellularLocation>
</comment>
<feature type="disulfide bond" evidence="15">
    <location>
        <begin position="212"/>
        <end position="221"/>
    </location>
</feature>
<evidence type="ECO:0000313" key="25">
    <source>
        <dbReference type="Proteomes" id="UP000694888"/>
    </source>
</evidence>
<dbReference type="InterPro" id="IPR001881">
    <property type="entry name" value="EGF-like_Ca-bd_dom"/>
</dbReference>
<comment type="similarity">
    <text evidence="2">Belongs to the G-protein coupled receptor 2 family. Adhesion G-protein coupled receptor (ADGR) subfamily.</text>
</comment>
<dbReference type="InterPro" id="IPR003599">
    <property type="entry name" value="Ig_sub"/>
</dbReference>
<dbReference type="PROSITE" id="PS50227">
    <property type="entry name" value="G_PROTEIN_RECEP_F2_3"/>
    <property type="match status" value="1"/>
</dbReference>
<keyword evidence="6" id="KW-0677">Repeat</keyword>
<feature type="transmembrane region" description="Helical" evidence="17">
    <location>
        <begin position="2003"/>
        <end position="2026"/>
    </location>
</feature>
<dbReference type="InterPro" id="IPR000203">
    <property type="entry name" value="GPS"/>
</dbReference>
<accession>A0ABM1A515</accession>
<evidence type="ECO:0000259" key="20">
    <source>
        <dbReference type="PROSITE" id="PS50221"/>
    </source>
</evidence>
<gene>
    <name evidence="26" type="primary">LOC101848765</name>
</gene>
<dbReference type="PANTHER" id="PTHR12011">
    <property type="entry name" value="ADHESION G-PROTEIN COUPLED RECEPTOR"/>
    <property type="match status" value="1"/>
</dbReference>
<dbReference type="Gene3D" id="4.10.1240.10">
    <property type="entry name" value="GPCR, family 2, extracellular hormone receptor domain"/>
    <property type="match status" value="1"/>
</dbReference>
<keyword evidence="13" id="KW-0424">Laminin EGF-like domain</keyword>
<evidence type="ECO:0000256" key="5">
    <source>
        <dbReference type="ARBA" id="ARBA00022729"/>
    </source>
</evidence>
<dbReference type="SUPFAM" id="SSF57196">
    <property type="entry name" value="EGF/Laminin"/>
    <property type="match status" value="1"/>
</dbReference>
<dbReference type="Pfam" id="PF00002">
    <property type="entry name" value="7tm_2"/>
    <property type="match status" value="1"/>
</dbReference>
<dbReference type="PROSITE" id="PS50026">
    <property type="entry name" value="EGF_3"/>
    <property type="match status" value="1"/>
</dbReference>
<dbReference type="PROSITE" id="PS50835">
    <property type="entry name" value="IG_LIKE"/>
    <property type="match status" value="2"/>
</dbReference>
<feature type="domain" description="GAIN-B" evidence="20">
    <location>
        <begin position="1605"/>
        <end position="1779"/>
    </location>
</feature>
<keyword evidence="3" id="KW-1003">Cell membrane</keyword>
<feature type="signal peptide" evidence="18">
    <location>
        <begin position="1"/>
        <end position="32"/>
    </location>
</feature>
<feature type="chain" id="PRO_5046214274" evidence="18">
    <location>
        <begin position="33"/>
        <end position="2204"/>
    </location>
</feature>
<evidence type="ECO:0000256" key="12">
    <source>
        <dbReference type="ARBA" id="ARBA00023224"/>
    </source>
</evidence>
<dbReference type="PROSITE" id="PS00022">
    <property type="entry name" value="EGF_1"/>
    <property type="match status" value="1"/>
</dbReference>
<feature type="compositionally biased region" description="Polar residues" evidence="16">
    <location>
        <begin position="2098"/>
        <end position="2124"/>
    </location>
</feature>
<organism evidence="25 26">
    <name type="scientific">Aplysia californica</name>
    <name type="common">California sea hare</name>
    <dbReference type="NCBI Taxonomy" id="6500"/>
    <lineage>
        <taxon>Eukaryota</taxon>
        <taxon>Metazoa</taxon>
        <taxon>Spiralia</taxon>
        <taxon>Lophotrochozoa</taxon>
        <taxon>Mollusca</taxon>
        <taxon>Gastropoda</taxon>
        <taxon>Heterobranchia</taxon>
        <taxon>Euthyneura</taxon>
        <taxon>Tectipleura</taxon>
        <taxon>Aplysiida</taxon>
        <taxon>Aplysioidea</taxon>
        <taxon>Aplysiidae</taxon>
        <taxon>Aplysia</taxon>
    </lineage>
</organism>
<evidence type="ECO:0000256" key="11">
    <source>
        <dbReference type="ARBA" id="ARBA00023170"/>
    </source>
</evidence>
<evidence type="ECO:0000256" key="10">
    <source>
        <dbReference type="ARBA" id="ARBA00023157"/>
    </source>
</evidence>
<dbReference type="Proteomes" id="UP000694888">
    <property type="component" value="Unplaced"/>
</dbReference>
<evidence type="ECO:0000256" key="15">
    <source>
        <dbReference type="PROSITE-ProRule" id="PRU00076"/>
    </source>
</evidence>
<evidence type="ECO:0000259" key="21">
    <source>
        <dbReference type="PROSITE" id="PS50227"/>
    </source>
</evidence>
<keyword evidence="11" id="KW-0675">Receptor</keyword>
<dbReference type="PROSITE" id="PS01186">
    <property type="entry name" value="EGF_2"/>
    <property type="match status" value="1"/>
</dbReference>
<evidence type="ECO:0000256" key="2">
    <source>
        <dbReference type="ARBA" id="ARBA00007343"/>
    </source>
</evidence>
<keyword evidence="14" id="KW-0106">Calcium</keyword>
<dbReference type="Gene3D" id="2.60.220.50">
    <property type="match status" value="1"/>
</dbReference>
<feature type="transmembrane region" description="Helical" evidence="17">
    <location>
        <begin position="1789"/>
        <end position="1810"/>
    </location>
</feature>
<feature type="region of interest" description="Disordered" evidence="16">
    <location>
        <begin position="32"/>
        <end position="51"/>
    </location>
</feature>
<feature type="region of interest" description="Disordered" evidence="16">
    <location>
        <begin position="2164"/>
        <end position="2204"/>
    </location>
</feature>
<dbReference type="PANTHER" id="PTHR12011:SF347">
    <property type="entry name" value="FI21270P1-RELATED"/>
    <property type="match status" value="1"/>
</dbReference>